<organism evidence="1 2">
    <name type="scientific">Thalassotalea piscium</name>
    <dbReference type="NCBI Taxonomy" id="1230533"/>
    <lineage>
        <taxon>Bacteria</taxon>
        <taxon>Pseudomonadati</taxon>
        <taxon>Pseudomonadota</taxon>
        <taxon>Gammaproteobacteria</taxon>
        <taxon>Alteromonadales</taxon>
        <taxon>Colwelliaceae</taxon>
        <taxon>Thalassotalea</taxon>
    </lineage>
</organism>
<gene>
    <name evidence="1" type="ORF">HNQ55_001615</name>
</gene>
<comment type="caution">
    <text evidence="1">The sequence shown here is derived from an EMBL/GenBank/DDBJ whole genome shotgun (WGS) entry which is preliminary data.</text>
</comment>
<reference evidence="1 2" key="1">
    <citation type="submission" date="2020-08" db="EMBL/GenBank/DDBJ databases">
        <title>Genomic Encyclopedia of Type Strains, Phase IV (KMG-IV): sequencing the most valuable type-strain genomes for metagenomic binning, comparative biology and taxonomic classification.</title>
        <authorList>
            <person name="Goeker M."/>
        </authorList>
    </citation>
    <scope>NUCLEOTIDE SEQUENCE [LARGE SCALE GENOMIC DNA]</scope>
    <source>
        <strain evidence="1 2">DSM 26287</strain>
    </source>
</reference>
<proteinExistence type="predicted"/>
<evidence type="ECO:0000313" key="1">
    <source>
        <dbReference type="EMBL" id="MBB6543108.1"/>
    </source>
</evidence>
<evidence type="ECO:0000313" key="2">
    <source>
        <dbReference type="Proteomes" id="UP000537141"/>
    </source>
</evidence>
<dbReference type="RefSeq" id="WP_184423907.1">
    <property type="nucleotide sequence ID" value="NZ_BAABLB010000028.1"/>
</dbReference>
<accession>A0A7X0NGN7</accession>
<name>A0A7X0NGN7_9GAMM</name>
<protein>
    <submittedName>
        <fullName evidence="1">Uncharacterized protein</fullName>
    </submittedName>
</protein>
<keyword evidence="2" id="KW-1185">Reference proteome</keyword>
<sequence length="163" mass="18072">MTDEIVYTLSDGSMTTASQLAKKIGISTAGARFRLNKSLDVNVLYCTQTQLLSKDAKVWVLSDGTKGTVMEFAEKINVSTGTIRSRLRNSLDSAVVLKPISSDNQFHKHAPLNLSYPASKTVKRNTQSNLRSISYTRVPTKSYRMEQCPKTGRLITKSIQPPM</sequence>
<dbReference type="Proteomes" id="UP000537141">
    <property type="component" value="Unassembled WGS sequence"/>
</dbReference>
<dbReference type="EMBL" id="JACHHU010000010">
    <property type="protein sequence ID" value="MBB6543108.1"/>
    <property type="molecule type" value="Genomic_DNA"/>
</dbReference>
<dbReference type="AlphaFoldDB" id="A0A7X0NGN7"/>